<keyword evidence="1" id="KW-1133">Transmembrane helix</keyword>
<gene>
    <name evidence="2" type="primary">Cnig_chr_V.g17521</name>
    <name evidence="2" type="ORF">B9Z55_017521</name>
</gene>
<feature type="transmembrane region" description="Helical" evidence="1">
    <location>
        <begin position="268"/>
        <end position="288"/>
    </location>
</feature>
<protein>
    <recommendedName>
        <fullName evidence="4">7TM GPCR serpentine receptor class x (Srx) domain-containing protein</fullName>
    </recommendedName>
</protein>
<evidence type="ECO:0008006" key="4">
    <source>
        <dbReference type="Google" id="ProtNLM"/>
    </source>
</evidence>
<dbReference type="InterPro" id="IPR019422">
    <property type="entry name" value="7TM_GPCR_serpentine_rcpt_Srh"/>
</dbReference>
<keyword evidence="1" id="KW-0472">Membrane</keyword>
<dbReference type="AlphaFoldDB" id="A0A2G5TAD9"/>
<name>A0A2G5TAD9_9PELO</name>
<organism evidence="2 3">
    <name type="scientific">Caenorhabditis nigoni</name>
    <dbReference type="NCBI Taxonomy" id="1611254"/>
    <lineage>
        <taxon>Eukaryota</taxon>
        <taxon>Metazoa</taxon>
        <taxon>Ecdysozoa</taxon>
        <taxon>Nematoda</taxon>
        <taxon>Chromadorea</taxon>
        <taxon>Rhabditida</taxon>
        <taxon>Rhabditina</taxon>
        <taxon>Rhabditomorpha</taxon>
        <taxon>Rhabditoidea</taxon>
        <taxon>Rhabditidae</taxon>
        <taxon>Peloderinae</taxon>
        <taxon>Caenorhabditis</taxon>
    </lineage>
</organism>
<keyword evidence="3" id="KW-1185">Reference proteome</keyword>
<comment type="caution">
    <text evidence="2">The sequence shown here is derived from an EMBL/GenBank/DDBJ whole genome shotgun (WGS) entry which is preliminary data.</text>
</comment>
<proteinExistence type="predicted"/>
<dbReference type="Pfam" id="PF10318">
    <property type="entry name" value="7TM_GPCR_Srh"/>
    <property type="match status" value="1"/>
</dbReference>
<dbReference type="OrthoDB" id="5804686at2759"/>
<feature type="transmembrane region" description="Helical" evidence="1">
    <location>
        <begin position="12"/>
        <end position="32"/>
    </location>
</feature>
<dbReference type="EMBL" id="PDUG01000005">
    <property type="protein sequence ID" value="PIC24051.1"/>
    <property type="molecule type" value="Genomic_DNA"/>
</dbReference>
<evidence type="ECO:0000313" key="2">
    <source>
        <dbReference type="EMBL" id="PIC24051.1"/>
    </source>
</evidence>
<accession>A0A2G5TAD9</accession>
<feature type="transmembrane region" description="Helical" evidence="1">
    <location>
        <begin position="239"/>
        <end position="262"/>
    </location>
</feature>
<dbReference type="Proteomes" id="UP000230233">
    <property type="component" value="Chromosome V"/>
</dbReference>
<dbReference type="InterPro" id="IPR053220">
    <property type="entry name" value="Nematode_rcpt-like_serp_H"/>
</dbReference>
<sequence>MFLESPESYKFTLHAITSIAIPLHVFGIYCILSLTPKNMGSAKWYLLNLHITCILLDWAMTVLAVPYLIFPALGGYPLGVLRFWFGVPSIVQLYVVMNLAFFAVTSVTLIFENRFYQLYARNSFWRYLRIPFIIINYLLDATHLLPACLMVPDQKTALEFTYEQIPNLSDEIKAEPLFILAIDFWVQMPYISMGLRNVVQVCLFGLINRNMNLESRSFNRSENTINLQRKFLNAIKAQLMVLAINFLVPQAYTVVSIATNYYNQFANNLVITIVALHGINSTLIMLWAHKTYREYCFKTFKKIRSFLGYTTPVSTVSIQPKASITI</sequence>
<feature type="transmembrane region" description="Helical" evidence="1">
    <location>
        <begin position="44"/>
        <end position="70"/>
    </location>
</feature>
<feature type="transmembrane region" description="Helical" evidence="1">
    <location>
        <begin position="90"/>
        <end position="111"/>
    </location>
</feature>
<keyword evidence="1" id="KW-0812">Transmembrane</keyword>
<dbReference type="PANTHER" id="PTHR22941:SF13">
    <property type="entry name" value="SERPENTINE RECEPTOR, CLASS H"/>
    <property type="match status" value="1"/>
</dbReference>
<evidence type="ECO:0000313" key="3">
    <source>
        <dbReference type="Proteomes" id="UP000230233"/>
    </source>
</evidence>
<reference evidence="3" key="1">
    <citation type="submission" date="2017-10" db="EMBL/GenBank/DDBJ databases">
        <title>Rapid genome shrinkage in a self-fertile nematode reveals novel sperm competition proteins.</title>
        <authorList>
            <person name="Yin D."/>
            <person name="Schwarz E.M."/>
            <person name="Thomas C.G."/>
            <person name="Felde R.L."/>
            <person name="Korf I.F."/>
            <person name="Cutter A.D."/>
            <person name="Schartner C.M."/>
            <person name="Ralston E.J."/>
            <person name="Meyer B.J."/>
            <person name="Haag E.S."/>
        </authorList>
    </citation>
    <scope>NUCLEOTIDE SEQUENCE [LARGE SCALE GENOMIC DNA]</scope>
    <source>
        <strain evidence="3">JU1422</strain>
    </source>
</reference>
<dbReference type="PANTHER" id="PTHR22941">
    <property type="entry name" value="SERPENTINE RECEPTOR"/>
    <property type="match status" value="1"/>
</dbReference>
<evidence type="ECO:0000256" key="1">
    <source>
        <dbReference type="SAM" id="Phobius"/>
    </source>
</evidence>